<protein>
    <recommendedName>
        <fullName evidence="4">pyruvate kinase</fullName>
        <ecNumber evidence="4">2.7.1.40</ecNumber>
    </recommendedName>
</protein>
<keyword evidence="10" id="KW-0460">Magnesium</keyword>
<keyword evidence="7" id="KW-0547">Nucleotide-binding</keyword>
<dbReference type="GO" id="GO:0005524">
    <property type="term" value="F:ATP binding"/>
    <property type="evidence" value="ECO:0007669"/>
    <property type="project" value="UniProtKB-KW"/>
</dbReference>
<evidence type="ECO:0000313" key="15">
    <source>
        <dbReference type="Proteomes" id="UP001346149"/>
    </source>
</evidence>
<dbReference type="Proteomes" id="UP001346149">
    <property type="component" value="Unassembled WGS sequence"/>
</dbReference>
<evidence type="ECO:0000256" key="5">
    <source>
        <dbReference type="ARBA" id="ARBA00022679"/>
    </source>
</evidence>
<dbReference type="InterPro" id="IPR001697">
    <property type="entry name" value="Pyr_Knase"/>
</dbReference>
<proteinExistence type="inferred from homology"/>
<dbReference type="Pfam" id="PF00224">
    <property type="entry name" value="PK"/>
    <property type="match status" value="1"/>
</dbReference>
<evidence type="ECO:0000259" key="13">
    <source>
        <dbReference type="Pfam" id="PF00224"/>
    </source>
</evidence>
<dbReference type="PANTHER" id="PTHR11817">
    <property type="entry name" value="PYRUVATE KINASE"/>
    <property type="match status" value="1"/>
</dbReference>
<evidence type="ECO:0000256" key="4">
    <source>
        <dbReference type="ARBA" id="ARBA00012142"/>
    </source>
</evidence>
<dbReference type="EC" id="2.7.1.40" evidence="4"/>
<evidence type="ECO:0000256" key="12">
    <source>
        <dbReference type="ARBA" id="ARBA00023317"/>
    </source>
</evidence>
<gene>
    <name evidence="14" type="ORF">SAY86_026243</name>
</gene>
<comment type="similarity">
    <text evidence="3">Belongs to the pyruvate kinase family.</text>
</comment>
<evidence type="ECO:0000256" key="8">
    <source>
        <dbReference type="ARBA" id="ARBA00022777"/>
    </source>
</evidence>
<name>A0AAN7QEV0_TRANT</name>
<keyword evidence="5" id="KW-0808">Transferase</keyword>
<comment type="caution">
    <text evidence="14">The sequence shown here is derived from an EMBL/GenBank/DDBJ whole genome shotgun (WGS) entry which is preliminary data.</text>
</comment>
<keyword evidence="6" id="KW-0479">Metal-binding</keyword>
<keyword evidence="11" id="KW-0324">Glycolysis</keyword>
<evidence type="ECO:0000256" key="2">
    <source>
        <dbReference type="ARBA" id="ARBA00004997"/>
    </source>
</evidence>
<feature type="domain" description="Pyruvate kinase barrel" evidence="13">
    <location>
        <begin position="1"/>
        <end position="50"/>
    </location>
</feature>
<dbReference type="AlphaFoldDB" id="A0AAN7QEV0"/>
<reference evidence="14 15" key="1">
    <citation type="journal article" date="2023" name="Hortic Res">
        <title>Pangenome of water caltrop reveals structural variations and asymmetric subgenome divergence after allopolyploidization.</title>
        <authorList>
            <person name="Zhang X."/>
            <person name="Chen Y."/>
            <person name="Wang L."/>
            <person name="Yuan Y."/>
            <person name="Fang M."/>
            <person name="Shi L."/>
            <person name="Lu R."/>
            <person name="Comes H.P."/>
            <person name="Ma Y."/>
            <person name="Chen Y."/>
            <person name="Huang G."/>
            <person name="Zhou Y."/>
            <person name="Zheng Z."/>
            <person name="Qiu Y."/>
        </authorList>
    </citation>
    <scope>NUCLEOTIDE SEQUENCE [LARGE SCALE GENOMIC DNA]</scope>
    <source>
        <strain evidence="14">F231</strain>
    </source>
</reference>
<organism evidence="14 15">
    <name type="scientific">Trapa natans</name>
    <name type="common">Water chestnut</name>
    <dbReference type="NCBI Taxonomy" id="22666"/>
    <lineage>
        <taxon>Eukaryota</taxon>
        <taxon>Viridiplantae</taxon>
        <taxon>Streptophyta</taxon>
        <taxon>Embryophyta</taxon>
        <taxon>Tracheophyta</taxon>
        <taxon>Spermatophyta</taxon>
        <taxon>Magnoliopsida</taxon>
        <taxon>eudicotyledons</taxon>
        <taxon>Gunneridae</taxon>
        <taxon>Pentapetalae</taxon>
        <taxon>rosids</taxon>
        <taxon>malvids</taxon>
        <taxon>Myrtales</taxon>
        <taxon>Lythraceae</taxon>
        <taxon>Trapa</taxon>
    </lineage>
</organism>
<dbReference type="GO" id="GO:0004743">
    <property type="term" value="F:pyruvate kinase activity"/>
    <property type="evidence" value="ECO:0007669"/>
    <property type="project" value="UniProtKB-EC"/>
</dbReference>
<accession>A0AAN7QEV0</accession>
<keyword evidence="9" id="KW-0067">ATP-binding</keyword>
<dbReference type="InterPro" id="IPR015813">
    <property type="entry name" value="Pyrv/PenolPyrv_kinase-like_dom"/>
</dbReference>
<comment type="pathway">
    <text evidence="2">Carbohydrate degradation; glycolysis; pyruvate from D-glyceraldehyde 3-phosphate: step 5/5.</text>
</comment>
<dbReference type="EMBL" id="JAXQNO010000023">
    <property type="protein sequence ID" value="KAK4765153.1"/>
    <property type="molecule type" value="Genomic_DNA"/>
</dbReference>
<dbReference type="Gene3D" id="3.20.20.60">
    <property type="entry name" value="Phosphoenolpyruvate-binding domains"/>
    <property type="match status" value="1"/>
</dbReference>
<keyword evidence="15" id="KW-1185">Reference proteome</keyword>
<dbReference type="GO" id="GO:0030955">
    <property type="term" value="F:potassium ion binding"/>
    <property type="evidence" value="ECO:0007669"/>
    <property type="project" value="InterPro"/>
</dbReference>
<evidence type="ECO:0000256" key="7">
    <source>
        <dbReference type="ARBA" id="ARBA00022741"/>
    </source>
</evidence>
<evidence type="ECO:0000256" key="11">
    <source>
        <dbReference type="ARBA" id="ARBA00023152"/>
    </source>
</evidence>
<dbReference type="InterPro" id="IPR015793">
    <property type="entry name" value="Pyrv_Knase_brl"/>
</dbReference>
<evidence type="ECO:0000256" key="9">
    <source>
        <dbReference type="ARBA" id="ARBA00022840"/>
    </source>
</evidence>
<dbReference type="GO" id="GO:0000287">
    <property type="term" value="F:magnesium ion binding"/>
    <property type="evidence" value="ECO:0007669"/>
    <property type="project" value="InterPro"/>
</dbReference>
<evidence type="ECO:0000256" key="6">
    <source>
        <dbReference type="ARBA" id="ARBA00022723"/>
    </source>
</evidence>
<keyword evidence="8" id="KW-0418">Kinase</keyword>
<evidence type="ECO:0000256" key="3">
    <source>
        <dbReference type="ARBA" id="ARBA00008663"/>
    </source>
</evidence>
<keyword evidence="12" id="KW-0670">Pyruvate</keyword>
<evidence type="ECO:0000313" key="14">
    <source>
        <dbReference type="EMBL" id="KAK4765153.1"/>
    </source>
</evidence>
<evidence type="ECO:0000256" key="1">
    <source>
        <dbReference type="ARBA" id="ARBA00001958"/>
    </source>
</evidence>
<dbReference type="GO" id="GO:0016301">
    <property type="term" value="F:kinase activity"/>
    <property type="evidence" value="ECO:0007669"/>
    <property type="project" value="UniProtKB-KW"/>
</dbReference>
<sequence>MLEKLLWAGMNVAHFNFSHGTHEYRQETLNNLCTAMHNTHILCALILDTKP</sequence>
<evidence type="ECO:0000256" key="10">
    <source>
        <dbReference type="ARBA" id="ARBA00022842"/>
    </source>
</evidence>
<comment type="cofactor">
    <cofactor evidence="1">
        <name>K(+)</name>
        <dbReference type="ChEBI" id="CHEBI:29103"/>
    </cofactor>
</comment>
<dbReference type="SUPFAM" id="SSF51621">
    <property type="entry name" value="Phosphoenolpyruvate/pyruvate domain"/>
    <property type="match status" value="1"/>
</dbReference>
<dbReference type="InterPro" id="IPR040442">
    <property type="entry name" value="Pyrv_kinase-like_dom_sf"/>
</dbReference>